<dbReference type="InterPro" id="IPR035437">
    <property type="entry name" value="SNase_OB-fold_sf"/>
</dbReference>
<keyword evidence="6" id="KW-1185">Reference proteome</keyword>
<reference evidence="5" key="2">
    <citation type="submission" date="2019-04" db="EMBL/GenBank/DDBJ databases">
        <authorList>
            <person name="Howe K."/>
            <person name="Paulini M."/>
            <person name="Williams G."/>
        </authorList>
    </citation>
    <scope>NUCLEOTIDE SEQUENCE [LARGE SCALE GENOMIC DNA]</scope>
    <source>
        <strain evidence="5">FR3</strain>
    </source>
</reference>
<dbReference type="InterPro" id="IPR004087">
    <property type="entry name" value="KH_dom"/>
</dbReference>
<dbReference type="SUPFAM" id="SSF54791">
    <property type="entry name" value="Eukaryotic type KH-domain (KH-domain type I)"/>
    <property type="match status" value="1"/>
</dbReference>
<dbReference type="Gene3D" id="2.40.50.90">
    <property type="match status" value="1"/>
</dbReference>
<dbReference type="InterPro" id="IPR047368">
    <property type="entry name" value="KH-I_AKAP1"/>
</dbReference>
<dbReference type="CDD" id="cd20407">
    <property type="entry name" value="Tudor_AKAP1"/>
    <property type="match status" value="1"/>
</dbReference>
<reference evidence="6" key="1">
    <citation type="journal article" date="2007" name="Science">
        <title>Draft genome of the filarial nematode parasite Brugia malayi.</title>
        <authorList>
            <person name="Ghedin E."/>
            <person name="Wang S."/>
            <person name="Spiro D."/>
            <person name="Caler E."/>
            <person name="Zhao Q."/>
            <person name="Crabtree J."/>
            <person name="Allen J.E."/>
            <person name="Delcher A.L."/>
            <person name="Guiliano D.B."/>
            <person name="Miranda-Saavedra D."/>
            <person name="Angiuoli S.V."/>
            <person name="Creasy T."/>
            <person name="Amedeo P."/>
            <person name="Haas B."/>
            <person name="El-Sayed N.M."/>
            <person name="Wortman J.R."/>
            <person name="Feldblyum T."/>
            <person name="Tallon L."/>
            <person name="Schatz M."/>
            <person name="Shumway M."/>
            <person name="Koo H."/>
            <person name="Salzberg S.L."/>
            <person name="Schobel S."/>
            <person name="Pertea M."/>
            <person name="Pop M."/>
            <person name="White O."/>
            <person name="Barton G.J."/>
            <person name="Carlow C.K."/>
            <person name="Crawford M.J."/>
            <person name="Daub J."/>
            <person name="Dimmic M.W."/>
            <person name="Estes C.F."/>
            <person name="Foster J.M."/>
            <person name="Ganatra M."/>
            <person name="Gregory W.F."/>
            <person name="Johnson N.M."/>
            <person name="Jin J."/>
            <person name="Komuniecki R."/>
            <person name="Korf I."/>
            <person name="Kumar S."/>
            <person name="Laney S."/>
            <person name="Li B.W."/>
            <person name="Li W."/>
            <person name="Lindblom T.H."/>
            <person name="Lustigman S."/>
            <person name="Ma D."/>
            <person name="Maina C.V."/>
            <person name="Martin D.M."/>
            <person name="McCarter J.P."/>
            <person name="McReynolds L."/>
            <person name="Mitreva M."/>
            <person name="Nutman T.B."/>
            <person name="Parkinson J."/>
            <person name="Peregrin-Alvarez J.M."/>
            <person name="Poole C."/>
            <person name="Ren Q."/>
            <person name="Saunders L."/>
            <person name="Sluder A.E."/>
            <person name="Smith K."/>
            <person name="Stanke M."/>
            <person name="Unnasch T.R."/>
            <person name="Ware J."/>
            <person name="Wei A.D."/>
            <person name="Weil G."/>
            <person name="Williams D.J."/>
            <person name="Zhang Y."/>
            <person name="Williams S.A."/>
            <person name="Fraser-Liggett C."/>
            <person name="Slatko B."/>
            <person name="Blaxter M.L."/>
            <person name="Scott A.L."/>
        </authorList>
    </citation>
    <scope>NUCLEOTIDE SEQUENCE</scope>
    <source>
        <strain evidence="6">FR3</strain>
    </source>
</reference>
<proteinExistence type="predicted"/>
<dbReference type="AlphaFoldDB" id="A0A4E9F537"/>
<dbReference type="InterPro" id="IPR050621">
    <property type="entry name" value="Tudor_domain_containing"/>
</dbReference>
<name>A0A4E9F537_BRUMA</name>
<evidence type="ECO:0000259" key="4">
    <source>
        <dbReference type="PROSITE" id="PS50304"/>
    </source>
</evidence>
<keyword evidence="3" id="KW-0472">Membrane</keyword>
<feature type="compositionally biased region" description="Low complexity" evidence="2">
    <location>
        <begin position="430"/>
        <end position="439"/>
    </location>
</feature>
<dbReference type="GO" id="GO:0005739">
    <property type="term" value="C:mitochondrion"/>
    <property type="evidence" value="ECO:0007669"/>
    <property type="project" value="UniProtKB-ARBA"/>
</dbReference>
<keyword evidence="3" id="KW-1133">Transmembrane helix</keyword>
<dbReference type="CDD" id="cd22395">
    <property type="entry name" value="KH-I_AKAP1"/>
    <property type="match status" value="1"/>
</dbReference>
<feature type="compositionally biased region" description="Polar residues" evidence="2">
    <location>
        <begin position="385"/>
        <end position="424"/>
    </location>
</feature>
<evidence type="ECO:0000256" key="1">
    <source>
        <dbReference type="PROSITE-ProRule" id="PRU00117"/>
    </source>
</evidence>
<reference evidence="7" key="3">
    <citation type="submission" date="2019-12" db="UniProtKB">
        <authorList>
            <consortium name="WormBaseParasite"/>
        </authorList>
    </citation>
    <scope>IDENTIFICATION</scope>
</reference>
<feature type="region of interest" description="Disordered" evidence="2">
    <location>
        <begin position="385"/>
        <end position="446"/>
    </location>
</feature>
<dbReference type="PANTHER" id="PTHR22948:SF65">
    <property type="entry name" value="A-KINASE ANCHORING PROTEIN 1"/>
    <property type="match status" value="1"/>
</dbReference>
<dbReference type="Pfam" id="PF00013">
    <property type="entry name" value="KH_1"/>
    <property type="match status" value="1"/>
</dbReference>
<dbReference type="Pfam" id="PF00567">
    <property type="entry name" value="TUDOR"/>
    <property type="match status" value="1"/>
</dbReference>
<evidence type="ECO:0000313" key="5">
    <source>
        <dbReference type="EMBL" id="VIO91215.1"/>
    </source>
</evidence>
<accession>A0A4E9F537</accession>
<keyword evidence="3" id="KW-0812">Transmembrane</keyword>
<evidence type="ECO:0000256" key="3">
    <source>
        <dbReference type="SAM" id="Phobius"/>
    </source>
</evidence>
<dbReference type="Gene3D" id="3.30.1370.10">
    <property type="entry name" value="K Homology domain, type 1"/>
    <property type="match status" value="1"/>
</dbReference>
<dbReference type="Gene3D" id="2.30.30.140">
    <property type="match status" value="1"/>
</dbReference>
<dbReference type="SUPFAM" id="SSF63748">
    <property type="entry name" value="Tudor/PWWP/MBT"/>
    <property type="match status" value="1"/>
</dbReference>
<evidence type="ECO:0000313" key="7">
    <source>
        <dbReference type="WBParaSite" id="Bm10695a.1"/>
    </source>
</evidence>
<protein>
    <submittedName>
        <fullName evidence="5 7">KH domain containing protein</fullName>
    </submittedName>
</protein>
<dbReference type="PANTHER" id="PTHR22948">
    <property type="entry name" value="TUDOR DOMAIN CONTAINING PROTEIN"/>
    <property type="match status" value="1"/>
</dbReference>
<dbReference type="InterPro" id="IPR002999">
    <property type="entry name" value="Tudor"/>
</dbReference>
<dbReference type="RefSeq" id="XP_042932787.1">
    <property type="nucleotide sequence ID" value="XM_043076853.1"/>
</dbReference>
<sequence length="782" mass="87679">MDGYSSYHTKAYWYNRMPSRPMERFLTRRSISIVTGSLAFIVMYWYIRRQRRLKWSVSENINRKVSAKSCSQKNFDDLKESKSSSKKNVALVVKLNDDVMSGDNAGDAGMDDNQFERQLNDDLLIAELDNDVIHANDIPVLEVSTNSLSESEKTPVDSLPCANKVLVANEEETVEYSSIWMESKAKVGNICITRNAADRQNADPNIVEYRPLNTSSSFCDCCFCPERAYGYHFRILSRRVSGFISGNLPRHPYSFAFELLLFSQTKELLKSLRVCAVAFPTYGMDQVVITATSTTSLSTRFQSGNIYHYPNTVYPPLRSSYLDSEKSWLSNLHMDCFISPPAAVSSAAPATTAQISPSPLIPTSLFHPLQNIPFSLSMMMQHPPTTVSSVSNCTSKTLSGSGRSSASLNADVVPSSTWGSQDSGRATGGLASSLSPADDAAPRESPEVRSVYEFEIPNTLVGLIIGIKGKTIKELCLRTEVKMIIRPHHTPSKLETHQICAVEGSRENINKCLRMMRRRFPAARFPELNLRPVLPPAFPDPPTTLYGTRPVQLTLPEGERCRVICSATIDVGHFFLQQPQHPTFNALQRLDYYMLGVYMQPAGVPDLPKPVDVDKLCVAPAFDGWYRAVTLDYYPEEDEVMVRYVDYGGYGRIPRSDLRQIRTDFMTLPFQATECYLAHIMPVDGTTKWSDEALKLFQTLTQGRMLECYVVGYHIEDSRPFVEIFATDENNRVDRIDSALLDANLAKAWDPSKVRPVLPRPVPPLSNTRLLGRTGNEVFVAE</sequence>
<dbReference type="InterPro" id="IPR004088">
    <property type="entry name" value="KH_dom_type_1"/>
</dbReference>
<dbReference type="GO" id="GO:0003723">
    <property type="term" value="F:RNA binding"/>
    <property type="evidence" value="ECO:0007669"/>
    <property type="project" value="UniProtKB-UniRule"/>
</dbReference>
<evidence type="ECO:0000256" key="2">
    <source>
        <dbReference type="SAM" id="MobiDB-lite"/>
    </source>
</evidence>
<accession>A0A5S6P7V5</accession>
<dbReference type="STRING" id="6279.A0A5S6P7V5"/>
<dbReference type="Proteomes" id="UP000006672">
    <property type="component" value="Unassembled WGS sequence"/>
</dbReference>
<dbReference type="InterPro" id="IPR047367">
    <property type="entry name" value="Tudor_AKAP1"/>
</dbReference>
<organism evidence="5">
    <name type="scientific">Brugia malayi</name>
    <name type="common">Filarial nematode worm</name>
    <dbReference type="NCBI Taxonomy" id="6279"/>
    <lineage>
        <taxon>Eukaryota</taxon>
        <taxon>Metazoa</taxon>
        <taxon>Ecdysozoa</taxon>
        <taxon>Nematoda</taxon>
        <taxon>Chromadorea</taxon>
        <taxon>Rhabditida</taxon>
        <taxon>Spirurina</taxon>
        <taxon>Spiruromorpha</taxon>
        <taxon>Filarioidea</taxon>
        <taxon>Onchocercidae</taxon>
        <taxon>Brugia</taxon>
    </lineage>
</organism>
<feature type="transmembrane region" description="Helical" evidence="3">
    <location>
        <begin position="26"/>
        <end position="47"/>
    </location>
</feature>
<gene>
    <name evidence="5 7" type="primary">Bma-akap-1</name>
    <name evidence="5" type="ORF">BM_BM10695</name>
</gene>
<dbReference type="SMART" id="SM00333">
    <property type="entry name" value="TUDOR"/>
    <property type="match status" value="1"/>
</dbReference>
<dbReference type="PROSITE" id="PS50304">
    <property type="entry name" value="TUDOR"/>
    <property type="match status" value="1"/>
</dbReference>
<dbReference type="PROSITE" id="PS50084">
    <property type="entry name" value="KH_TYPE_1"/>
    <property type="match status" value="1"/>
</dbReference>
<dbReference type="SMART" id="SM00322">
    <property type="entry name" value="KH"/>
    <property type="match status" value="1"/>
</dbReference>
<dbReference type="OrthoDB" id="10069557at2759"/>
<dbReference type="WBParaSite" id="Bm10695a.1">
    <property type="protein sequence ID" value="Bm10695a.1"/>
    <property type="gene ID" value="WBGene00230956"/>
</dbReference>
<dbReference type="KEGG" id="bmy:BM_BM10695"/>
<dbReference type="EMBL" id="CAAKNF010000192">
    <property type="protein sequence ID" value="VIO91215.1"/>
    <property type="molecule type" value="Genomic_DNA"/>
</dbReference>
<keyword evidence="1" id="KW-0694">RNA-binding</keyword>
<evidence type="ECO:0000313" key="6">
    <source>
        <dbReference type="Proteomes" id="UP000006672"/>
    </source>
</evidence>
<dbReference type="CTD" id="6106022"/>
<dbReference type="InterPro" id="IPR036612">
    <property type="entry name" value="KH_dom_type_1_sf"/>
</dbReference>
<feature type="domain" description="Tudor" evidence="4">
    <location>
        <begin position="610"/>
        <end position="668"/>
    </location>
</feature>
<dbReference type="GeneID" id="6106022"/>